<sequence>MGAEPSHPPLRSDARHNRERILRVAATLFAERGLDVPMAAIARHAGVGVATLYRRFPTKDSLVTEVFTEQFATCARVLEVALADPDPWRGFRTVVVEICAMQVADRGFGTAFLAALPDAVDVERERALADLAGLIARAQAAGALRADFVPADLLLVLAANNGLVTGSAETTRVASRRLVAYLLNSFRADHADPAAPLPPPAPLTVHDVR</sequence>
<dbReference type="RefSeq" id="WP_015104115.1">
    <property type="nucleotide sequence ID" value="NC_019673.1"/>
</dbReference>
<organism evidence="6 7">
    <name type="scientific">Saccharothrix espanaensis (strain ATCC 51144 / DSM 44229 / JCM 9112 / NBRC 15066 / NRRL 15764)</name>
    <dbReference type="NCBI Taxonomy" id="1179773"/>
    <lineage>
        <taxon>Bacteria</taxon>
        <taxon>Bacillati</taxon>
        <taxon>Actinomycetota</taxon>
        <taxon>Actinomycetes</taxon>
        <taxon>Pseudonocardiales</taxon>
        <taxon>Pseudonocardiaceae</taxon>
        <taxon>Saccharothrix</taxon>
    </lineage>
</organism>
<reference evidence="6 7" key="1">
    <citation type="journal article" date="2012" name="BMC Genomics">
        <title>Complete genome sequence of Saccharothrix espanaensis DSM 44229T and comparison to the other completely sequenced Pseudonocardiaceae.</title>
        <authorList>
            <person name="Strobel T."/>
            <person name="Al-Dilaimi A."/>
            <person name="Blom J."/>
            <person name="Gessner A."/>
            <person name="Kalinowski J."/>
            <person name="Luzhetska M."/>
            <person name="Puhler A."/>
            <person name="Szczepanowski R."/>
            <person name="Bechthold A."/>
            <person name="Ruckert C."/>
        </authorList>
    </citation>
    <scope>NUCLEOTIDE SEQUENCE [LARGE SCALE GENOMIC DNA]</scope>
    <source>
        <strain evidence="7">ATCC 51144 / DSM 44229 / JCM 9112 / NBRC 15066 / NRRL 15764</strain>
    </source>
</reference>
<dbReference type="GO" id="GO:0000976">
    <property type="term" value="F:transcription cis-regulatory region binding"/>
    <property type="evidence" value="ECO:0007669"/>
    <property type="project" value="TreeGrafter"/>
</dbReference>
<evidence type="ECO:0000313" key="7">
    <source>
        <dbReference type="Proteomes" id="UP000006281"/>
    </source>
</evidence>
<keyword evidence="3" id="KW-0804">Transcription</keyword>
<dbReference type="GO" id="GO:0003700">
    <property type="term" value="F:DNA-binding transcription factor activity"/>
    <property type="evidence" value="ECO:0007669"/>
    <property type="project" value="TreeGrafter"/>
</dbReference>
<evidence type="ECO:0000313" key="6">
    <source>
        <dbReference type="EMBL" id="CCH34004.1"/>
    </source>
</evidence>
<dbReference type="PATRIC" id="fig|1179773.3.peg.6823"/>
<dbReference type="Proteomes" id="UP000006281">
    <property type="component" value="Chromosome"/>
</dbReference>
<evidence type="ECO:0000259" key="5">
    <source>
        <dbReference type="PROSITE" id="PS50977"/>
    </source>
</evidence>
<gene>
    <name evidence="6" type="ordered locus">BN6_67670</name>
</gene>
<dbReference type="KEGG" id="sesp:BN6_67670"/>
<evidence type="ECO:0000256" key="3">
    <source>
        <dbReference type="ARBA" id="ARBA00023163"/>
    </source>
</evidence>
<proteinExistence type="predicted"/>
<keyword evidence="1" id="KW-0805">Transcription regulation</keyword>
<dbReference type="InterPro" id="IPR050109">
    <property type="entry name" value="HTH-type_TetR-like_transc_reg"/>
</dbReference>
<accession>K0KB12</accession>
<feature type="DNA-binding region" description="H-T-H motif" evidence="4">
    <location>
        <begin position="37"/>
        <end position="56"/>
    </location>
</feature>
<dbReference type="InterPro" id="IPR009057">
    <property type="entry name" value="Homeodomain-like_sf"/>
</dbReference>
<keyword evidence="2 4" id="KW-0238">DNA-binding</keyword>
<dbReference type="SUPFAM" id="SSF48498">
    <property type="entry name" value="Tetracyclin repressor-like, C-terminal domain"/>
    <property type="match status" value="1"/>
</dbReference>
<dbReference type="Pfam" id="PF00440">
    <property type="entry name" value="TetR_N"/>
    <property type="match status" value="1"/>
</dbReference>
<dbReference type="BioCyc" id="SESP1179773:BN6_RS32625-MONOMER"/>
<evidence type="ECO:0000256" key="2">
    <source>
        <dbReference type="ARBA" id="ARBA00023125"/>
    </source>
</evidence>
<dbReference type="PROSITE" id="PS50977">
    <property type="entry name" value="HTH_TETR_2"/>
    <property type="match status" value="1"/>
</dbReference>
<dbReference type="AlphaFoldDB" id="K0KB12"/>
<dbReference type="Gene3D" id="1.10.357.10">
    <property type="entry name" value="Tetracycline Repressor, domain 2"/>
    <property type="match status" value="1"/>
</dbReference>
<dbReference type="PANTHER" id="PTHR30055">
    <property type="entry name" value="HTH-TYPE TRANSCRIPTIONAL REGULATOR RUTR"/>
    <property type="match status" value="1"/>
</dbReference>
<dbReference type="InterPro" id="IPR036271">
    <property type="entry name" value="Tet_transcr_reg_TetR-rel_C_sf"/>
</dbReference>
<dbReference type="HOGENOM" id="CLU_069356_17_0_11"/>
<keyword evidence="7" id="KW-1185">Reference proteome</keyword>
<dbReference type="OrthoDB" id="9795011at2"/>
<dbReference type="InterPro" id="IPR001647">
    <property type="entry name" value="HTH_TetR"/>
</dbReference>
<dbReference type="EMBL" id="HE804045">
    <property type="protein sequence ID" value="CCH34004.1"/>
    <property type="molecule type" value="Genomic_DNA"/>
</dbReference>
<evidence type="ECO:0000256" key="4">
    <source>
        <dbReference type="PROSITE-ProRule" id="PRU00335"/>
    </source>
</evidence>
<evidence type="ECO:0000256" key="1">
    <source>
        <dbReference type="ARBA" id="ARBA00023015"/>
    </source>
</evidence>
<dbReference type="STRING" id="1179773.BN6_67670"/>
<feature type="domain" description="HTH tetR-type" evidence="5">
    <location>
        <begin position="15"/>
        <end position="74"/>
    </location>
</feature>
<dbReference type="PANTHER" id="PTHR30055:SF234">
    <property type="entry name" value="HTH-TYPE TRANSCRIPTIONAL REGULATOR BETI"/>
    <property type="match status" value="1"/>
</dbReference>
<dbReference type="eggNOG" id="COG1309">
    <property type="taxonomic scope" value="Bacteria"/>
</dbReference>
<dbReference type="PRINTS" id="PR00455">
    <property type="entry name" value="HTHTETR"/>
</dbReference>
<dbReference type="SUPFAM" id="SSF46689">
    <property type="entry name" value="Homeodomain-like"/>
    <property type="match status" value="1"/>
</dbReference>
<name>K0KB12_SACES</name>
<protein>
    <submittedName>
        <fullName evidence="6">Transcriptional regulator, TetR family</fullName>
    </submittedName>
</protein>